<dbReference type="AlphaFoldDB" id="A0A6C0HP88"/>
<accession>A0A6C0HP88</accession>
<organism evidence="1">
    <name type="scientific">viral metagenome</name>
    <dbReference type="NCBI Taxonomy" id="1070528"/>
    <lineage>
        <taxon>unclassified sequences</taxon>
        <taxon>metagenomes</taxon>
        <taxon>organismal metagenomes</taxon>
    </lineage>
</organism>
<proteinExistence type="predicted"/>
<evidence type="ECO:0000313" key="1">
    <source>
        <dbReference type="EMBL" id="QHT82204.1"/>
    </source>
</evidence>
<reference evidence="1" key="1">
    <citation type="journal article" date="2020" name="Nature">
        <title>Giant virus diversity and host interactions through global metagenomics.</title>
        <authorList>
            <person name="Schulz F."/>
            <person name="Roux S."/>
            <person name="Paez-Espino D."/>
            <person name="Jungbluth S."/>
            <person name="Walsh D.A."/>
            <person name="Denef V.J."/>
            <person name="McMahon K.D."/>
            <person name="Konstantinidis K.T."/>
            <person name="Eloe-Fadrosh E.A."/>
            <person name="Kyrpides N.C."/>
            <person name="Woyke T."/>
        </authorList>
    </citation>
    <scope>NUCLEOTIDE SEQUENCE</scope>
    <source>
        <strain evidence="1">GVMAG-M-3300023184-161</strain>
    </source>
</reference>
<protein>
    <submittedName>
        <fullName evidence="1">Uncharacterized protein</fullName>
    </submittedName>
</protein>
<sequence length="37" mass="4124">MGEKVLVNHREISEKAAESTVLLGDVNNLKCTVHFIK</sequence>
<name>A0A6C0HP88_9ZZZZ</name>
<dbReference type="EMBL" id="MN739997">
    <property type="protein sequence ID" value="QHT82204.1"/>
    <property type="molecule type" value="Genomic_DNA"/>
</dbReference>